<dbReference type="AlphaFoldDB" id="A0A7W7SD34"/>
<proteinExistence type="predicted"/>
<dbReference type="SUPFAM" id="SSF53335">
    <property type="entry name" value="S-adenosyl-L-methionine-dependent methyltransferases"/>
    <property type="match status" value="1"/>
</dbReference>
<dbReference type="GO" id="GO:0003886">
    <property type="term" value="F:DNA (cytosine-5-)-methyltransferase activity"/>
    <property type="evidence" value="ECO:0007669"/>
    <property type="project" value="UniProtKB-EC"/>
</dbReference>
<protein>
    <submittedName>
        <fullName evidence="1">DNA (Cytosine-5)-methyltransferase 1</fullName>
        <ecNumber evidence="1">2.1.1.37</ecNumber>
    </submittedName>
</protein>
<dbReference type="Gene3D" id="3.40.50.150">
    <property type="entry name" value="Vaccinia Virus protein VP39"/>
    <property type="match status" value="1"/>
</dbReference>
<reference evidence="1 2" key="1">
    <citation type="submission" date="2020-08" db="EMBL/GenBank/DDBJ databases">
        <title>Sequencing the genomes of 1000 actinobacteria strains.</title>
        <authorList>
            <person name="Klenk H.-P."/>
        </authorList>
    </citation>
    <scope>NUCLEOTIDE SEQUENCE [LARGE SCALE GENOMIC DNA]</scope>
    <source>
        <strain evidence="1 2">DSM 44786</strain>
    </source>
</reference>
<keyword evidence="2" id="KW-1185">Reference proteome</keyword>
<dbReference type="GO" id="GO:0032259">
    <property type="term" value="P:methylation"/>
    <property type="evidence" value="ECO:0007669"/>
    <property type="project" value="UniProtKB-KW"/>
</dbReference>
<dbReference type="EC" id="2.1.1.37" evidence="1"/>
<accession>A0A7W7SD34</accession>
<dbReference type="EMBL" id="JACHJR010000001">
    <property type="protein sequence ID" value="MBB4947678.1"/>
    <property type="molecule type" value="Genomic_DNA"/>
</dbReference>
<keyword evidence="1" id="KW-0808">Transferase</keyword>
<dbReference type="InterPro" id="IPR029063">
    <property type="entry name" value="SAM-dependent_MTases_sf"/>
</dbReference>
<gene>
    <name evidence="1" type="ORF">F4556_003213</name>
</gene>
<name>A0A7W7SD34_9ACTN</name>
<evidence type="ECO:0000313" key="2">
    <source>
        <dbReference type="Proteomes" id="UP000573327"/>
    </source>
</evidence>
<sequence length="222" mass="24391">MLTQLPNRLANGLRVLDLFCCQGGAGMGYHLAGFDVTGIDLAPQPRYPFTFRQADALAYLAKHGTEFDLIHASPPCQRYTNAQKIRGNDHPDLVQPLRELLTATGRPYVIENVPGAPLLSPVELCGSMFGLRTYRHRLFETSFPISALHHPRHLAPNAKMGRPVRDGEFMHVVGNFSNVPLARDVMGMPWASRDGLREAIPPAYTAHIAAQYLANSPQAVAA</sequence>
<dbReference type="Proteomes" id="UP000573327">
    <property type="component" value="Unassembled WGS sequence"/>
</dbReference>
<evidence type="ECO:0000313" key="1">
    <source>
        <dbReference type="EMBL" id="MBB4947678.1"/>
    </source>
</evidence>
<keyword evidence="1" id="KW-0489">Methyltransferase</keyword>
<comment type="caution">
    <text evidence="1">The sequence shown here is derived from an EMBL/GenBank/DDBJ whole genome shotgun (WGS) entry which is preliminary data.</text>
</comment>
<organism evidence="1 2">
    <name type="scientific">Kitasatospora gansuensis</name>
    <dbReference type="NCBI Taxonomy" id="258050"/>
    <lineage>
        <taxon>Bacteria</taxon>
        <taxon>Bacillati</taxon>
        <taxon>Actinomycetota</taxon>
        <taxon>Actinomycetes</taxon>
        <taxon>Kitasatosporales</taxon>
        <taxon>Streptomycetaceae</taxon>
        <taxon>Kitasatospora</taxon>
    </lineage>
</organism>